<organism evidence="1">
    <name type="scientific">Dichomitus squalens</name>
    <dbReference type="NCBI Taxonomy" id="114155"/>
    <lineage>
        <taxon>Eukaryota</taxon>
        <taxon>Fungi</taxon>
        <taxon>Dikarya</taxon>
        <taxon>Basidiomycota</taxon>
        <taxon>Agaricomycotina</taxon>
        <taxon>Agaricomycetes</taxon>
        <taxon>Polyporales</taxon>
        <taxon>Polyporaceae</taxon>
        <taxon>Dichomitus</taxon>
    </lineage>
</organism>
<name>A0A4Q9MAZ4_9APHY</name>
<dbReference type="Proteomes" id="UP000292957">
    <property type="component" value="Unassembled WGS sequence"/>
</dbReference>
<dbReference type="EMBL" id="ML143505">
    <property type="protein sequence ID" value="TBU23418.1"/>
    <property type="molecule type" value="Genomic_DNA"/>
</dbReference>
<reference evidence="1" key="1">
    <citation type="submission" date="2019-01" db="EMBL/GenBank/DDBJ databases">
        <title>Draft genome sequences of three monokaryotic isolates of the white-rot basidiomycete fungus Dichomitus squalens.</title>
        <authorList>
            <consortium name="DOE Joint Genome Institute"/>
            <person name="Lopez S.C."/>
            <person name="Andreopoulos B."/>
            <person name="Pangilinan J."/>
            <person name="Lipzen A."/>
            <person name="Riley R."/>
            <person name="Ahrendt S."/>
            <person name="Ng V."/>
            <person name="Barry K."/>
            <person name="Daum C."/>
            <person name="Grigoriev I.V."/>
            <person name="Hilden K.S."/>
            <person name="Makela M.R."/>
            <person name="de Vries R.P."/>
        </authorList>
    </citation>
    <scope>NUCLEOTIDE SEQUENCE [LARGE SCALE GENOMIC DNA]</scope>
    <source>
        <strain evidence="1">OM18370.1</strain>
    </source>
</reference>
<dbReference type="AlphaFoldDB" id="A0A4Q9MAZ4"/>
<gene>
    <name evidence="1" type="ORF">BD311DRAFT_768442</name>
</gene>
<sequence>MIVKTLRLSTLHPRPFLCPQRSPLPPLSVHANRAVAAHAQTLLSASGGVCHLSTLEDRFDYDPPPRPMCMSPMFFGRSLVPLHRRVHVSKVRSCSC</sequence>
<evidence type="ECO:0000313" key="1">
    <source>
        <dbReference type="EMBL" id="TBU23418.1"/>
    </source>
</evidence>
<accession>A0A4Q9MAZ4</accession>
<proteinExistence type="predicted"/>
<protein>
    <submittedName>
        <fullName evidence="1">Uncharacterized protein</fullName>
    </submittedName>
</protein>